<proteinExistence type="inferred from homology"/>
<dbReference type="InterPro" id="IPR007120">
    <property type="entry name" value="DNA-dir_RNAP_su2_dom"/>
</dbReference>
<dbReference type="InterPro" id="IPR007641">
    <property type="entry name" value="RNA_pol_Rpb2_7"/>
</dbReference>
<comment type="similarity">
    <text evidence="1">Belongs to the RNA polymerase beta chain family.</text>
</comment>
<keyword evidence="6" id="KW-0804">Transcription</keyword>
<dbReference type="EC" id="2.7.7.6" evidence="2"/>
<evidence type="ECO:0000256" key="5">
    <source>
        <dbReference type="ARBA" id="ARBA00022695"/>
    </source>
</evidence>
<keyword evidence="5" id="KW-0548">Nucleotidyltransferase</keyword>
<dbReference type="Gene3D" id="2.40.50.150">
    <property type="match status" value="1"/>
</dbReference>
<keyword evidence="3" id="KW-0240">DNA-directed RNA polymerase</keyword>
<dbReference type="InterPro" id="IPR014724">
    <property type="entry name" value="RNA_pol_RPB2_OB-fold"/>
</dbReference>
<feature type="domain" description="RNA polymerase Rpb2" evidence="8">
    <location>
        <begin position="353"/>
        <end position="428"/>
    </location>
</feature>
<dbReference type="GO" id="GO:0006351">
    <property type="term" value="P:DNA-templated transcription"/>
    <property type="evidence" value="ECO:0007669"/>
    <property type="project" value="InterPro"/>
</dbReference>
<dbReference type="AlphaFoldDB" id="A0A1Y1VV78"/>
<dbReference type="GO" id="GO:0003677">
    <property type="term" value="F:DNA binding"/>
    <property type="evidence" value="ECO:0007669"/>
    <property type="project" value="InterPro"/>
</dbReference>
<feature type="domain" description="DNA-directed RNA polymerase subunit 2 hybrid-binding" evidence="7">
    <location>
        <begin position="18"/>
        <end position="290"/>
    </location>
</feature>
<reference evidence="9 10" key="1">
    <citation type="submission" date="2016-07" db="EMBL/GenBank/DDBJ databases">
        <title>Pervasive Adenine N6-methylation of Active Genes in Fungi.</title>
        <authorList>
            <consortium name="DOE Joint Genome Institute"/>
            <person name="Mondo S.J."/>
            <person name="Dannebaum R.O."/>
            <person name="Kuo R.C."/>
            <person name="Labutti K."/>
            <person name="Haridas S."/>
            <person name="Kuo A."/>
            <person name="Salamov A."/>
            <person name="Ahrendt S.R."/>
            <person name="Lipzen A."/>
            <person name="Sullivan W."/>
            <person name="Andreopoulos W.B."/>
            <person name="Clum A."/>
            <person name="Lindquist E."/>
            <person name="Daum C."/>
            <person name="Ramamoorthy G.K."/>
            <person name="Gryganskyi A."/>
            <person name="Culley D."/>
            <person name="Magnuson J.K."/>
            <person name="James T.Y."/>
            <person name="O'Malley M.A."/>
            <person name="Stajich J.E."/>
            <person name="Spatafora J.W."/>
            <person name="Visel A."/>
            <person name="Grigoriev I.V."/>
        </authorList>
    </citation>
    <scope>NUCLEOTIDE SEQUENCE [LARGE SCALE GENOMIC DNA]</scope>
    <source>
        <strain evidence="9 10">ATCC 12442</strain>
    </source>
</reference>
<dbReference type="Gene3D" id="2.40.270.10">
    <property type="entry name" value="DNA-directed RNA polymerase, subunit 2, domain 6"/>
    <property type="match status" value="1"/>
</dbReference>
<dbReference type="Pfam" id="PF00562">
    <property type="entry name" value="RNA_pol_Rpb2_6"/>
    <property type="match status" value="1"/>
</dbReference>
<evidence type="ECO:0000256" key="1">
    <source>
        <dbReference type="ARBA" id="ARBA00006835"/>
    </source>
</evidence>
<evidence type="ECO:0000313" key="10">
    <source>
        <dbReference type="Proteomes" id="UP000193922"/>
    </source>
</evidence>
<evidence type="ECO:0000313" key="9">
    <source>
        <dbReference type="EMBL" id="ORX65187.1"/>
    </source>
</evidence>
<dbReference type="OrthoDB" id="1927092at2759"/>
<evidence type="ECO:0000256" key="2">
    <source>
        <dbReference type="ARBA" id="ARBA00012418"/>
    </source>
</evidence>
<protein>
    <recommendedName>
        <fullName evidence="2">DNA-directed RNA polymerase</fullName>
        <ecNumber evidence="2">2.7.7.6</ecNumber>
    </recommendedName>
</protein>
<dbReference type="GO" id="GO:0032549">
    <property type="term" value="F:ribonucleoside binding"/>
    <property type="evidence" value="ECO:0007669"/>
    <property type="project" value="InterPro"/>
</dbReference>
<comment type="caution">
    <text evidence="9">The sequence shown here is derived from an EMBL/GenBank/DDBJ whole genome shotgun (WGS) entry which is preliminary data.</text>
</comment>
<organism evidence="9 10">
    <name type="scientific">Linderina pennispora</name>
    <dbReference type="NCBI Taxonomy" id="61395"/>
    <lineage>
        <taxon>Eukaryota</taxon>
        <taxon>Fungi</taxon>
        <taxon>Fungi incertae sedis</taxon>
        <taxon>Zoopagomycota</taxon>
        <taxon>Kickxellomycotina</taxon>
        <taxon>Kickxellomycetes</taxon>
        <taxon>Kickxellales</taxon>
        <taxon>Kickxellaceae</taxon>
        <taxon>Linderina</taxon>
    </lineage>
</organism>
<accession>A0A1Y1VV78</accession>
<dbReference type="Proteomes" id="UP000193922">
    <property type="component" value="Unassembled WGS sequence"/>
</dbReference>
<evidence type="ECO:0000256" key="3">
    <source>
        <dbReference type="ARBA" id="ARBA00022478"/>
    </source>
</evidence>
<evidence type="ECO:0000259" key="8">
    <source>
        <dbReference type="Pfam" id="PF04560"/>
    </source>
</evidence>
<keyword evidence="10" id="KW-1185">Reference proteome</keyword>
<dbReference type="GO" id="GO:0003899">
    <property type="term" value="F:DNA-directed RNA polymerase activity"/>
    <property type="evidence" value="ECO:0007669"/>
    <property type="project" value="UniProtKB-EC"/>
</dbReference>
<evidence type="ECO:0000256" key="4">
    <source>
        <dbReference type="ARBA" id="ARBA00022679"/>
    </source>
</evidence>
<dbReference type="SUPFAM" id="SSF64484">
    <property type="entry name" value="beta and beta-prime subunits of DNA dependent RNA-polymerase"/>
    <property type="match status" value="1"/>
</dbReference>
<keyword evidence="4" id="KW-0808">Transferase</keyword>
<dbReference type="EMBL" id="MCFD01000041">
    <property type="protein sequence ID" value="ORX65187.1"/>
    <property type="molecule type" value="Genomic_DNA"/>
</dbReference>
<dbReference type="GeneID" id="63805547"/>
<evidence type="ECO:0000259" key="7">
    <source>
        <dbReference type="Pfam" id="PF00562"/>
    </source>
</evidence>
<dbReference type="PANTHER" id="PTHR20856">
    <property type="entry name" value="DNA-DIRECTED RNA POLYMERASE I SUBUNIT 2"/>
    <property type="match status" value="1"/>
</dbReference>
<dbReference type="RefSeq" id="XP_040739508.1">
    <property type="nucleotide sequence ID" value="XM_040888899.1"/>
</dbReference>
<evidence type="ECO:0000256" key="6">
    <source>
        <dbReference type="ARBA" id="ARBA00023163"/>
    </source>
</evidence>
<dbReference type="Pfam" id="PF04560">
    <property type="entry name" value="RNA_pol_Rpb2_7"/>
    <property type="match status" value="1"/>
</dbReference>
<dbReference type="STRING" id="61395.A0A1Y1VV78"/>
<sequence length="436" mass="49407">MPVAQETTNPNFFLGFAASLVPLLHHNAGPRGVFMANMMKQTLDPPPKTPEEIQDTGATKRWNRHDTNFISTLTTRALGRDNYGMNMLVKWACYYGYNIEDGIVVNTRLLQKEDGIIQNKFVLDIDKNDILAASNIKWRSDIYNYDSDGIIREGTVVVDGTLLACKIHITSEGLVIRKPLTAVLDRPSIVQNVIKTEQRIIIITSYKYKLSIGDKLVSTAAQKGVITHAVPLTEKADLIINPCCIPSRMTMGQIWEGVISNYMHEEKVSKSWFFPPFNDAVMTFTNMIKETKNLSSVPCLNDLIPKSGFWYTYNRYFVLSQRIDEKYRVRGGSTENNINPFTNQPQKGRKIKGGLRLGIMERDVLLSYNAKNTMKQLMSRQSDEMECYLCPKCECYSHLEICSLCNIQCTKVTIDKSVINLTNALKNIPYNINPSS</sequence>
<dbReference type="InterPro" id="IPR037033">
    <property type="entry name" value="DNA-dir_RNAP_su2_hyb_sf"/>
</dbReference>
<gene>
    <name evidence="9" type="ORF">DL89DRAFT_271268</name>
</gene>
<dbReference type="Gene3D" id="3.90.1800.10">
    <property type="entry name" value="RNA polymerase alpha subunit dimerisation domain"/>
    <property type="match status" value="1"/>
</dbReference>
<dbReference type="InterPro" id="IPR015712">
    <property type="entry name" value="DNA-dir_RNA_pol_su2"/>
</dbReference>
<name>A0A1Y1VV78_9FUNG</name>
<dbReference type="GO" id="GO:0000428">
    <property type="term" value="C:DNA-directed RNA polymerase complex"/>
    <property type="evidence" value="ECO:0007669"/>
    <property type="project" value="UniProtKB-KW"/>
</dbReference>